<name>A0A9X2H8Z2_9MICO</name>
<accession>A0A9X2H8Z2</accession>
<keyword evidence="2" id="KW-1185">Reference proteome</keyword>
<sequence>MPTFPRLNRRTARSRRSDDDAVAKSLLTYELLTMRELQHDALRVSAR</sequence>
<comment type="caution">
    <text evidence="1">The sequence shown here is derived from an EMBL/GenBank/DDBJ whole genome shotgun (WGS) entry which is preliminary data.</text>
</comment>
<proteinExistence type="predicted"/>
<dbReference type="AlphaFoldDB" id="A0A9X2H8Z2"/>
<protein>
    <submittedName>
        <fullName evidence="1">Uncharacterized protein</fullName>
    </submittedName>
</protein>
<dbReference type="EMBL" id="JAMZDY010000001">
    <property type="protein sequence ID" value="MCP2372214.1"/>
    <property type="molecule type" value="Genomic_DNA"/>
</dbReference>
<evidence type="ECO:0000313" key="2">
    <source>
        <dbReference type="Proteomes" id="UP001139722"/>
    </source>
</evidence>
<dbReference type="RefSeq" id="WP_156997675.1">
    <property type="nucleotide sequence ID" value="NZ_BAAANU010000020.1"/>
</dbReference>
<evidence type="ECO:0000313" key="1">
    <source>
        <dbReference type="EMBL" id="MCP2372214.1"/>
    </source>
</evidence>
<dbReference type="Proteomes" id="UP001139722">
    <property type="component" value="Unassembled WGS sequence"/>
</dbReference>
<organism evidence="1 2">
    <name type="scientific">Agromyces terreus</name>
    <dbReference type="NCBI Taxonomy" id="424795"/>
    <lineage>
        <taxon>Bacteria</taxon>
        <taxon>Bacillati</taxon>
        <taxon>Actinomycetota</taxon>
        <taxon>Actinomycetes</taxon>
        <taxon>Micrococcales</taxon>
        <taxon>Microbacteriaceae</taxon>
        <taxon>Agromyces</taxon>
    </lineage>
</organism>
<reference evidence="1" key="1">
    <citation type="submission" date="2022-06" db="EMBL/GenBank/DDBJ databases">
        <title>Sequencing the genomes of 1000 actinobacteria strains.</title>
        <authorList>
            <person name="Klenk H.-P."/>
        </authorList>
    </citation>
    <scope>NUCLEOTIDE SEQUENCE</scope>
    <source>
        <strain evidence="1">DSM 22016</strain>
    </source>
</reference>
<gene>
    <name evidence="1" type="ORF">BJ978_002890</name>
</gene>